<reference evidence="2 3" key="1">
    <citation type="journal article" date="2019" name="Int. J. Syst. Evol. Microbiol.">
        <title>The Global Catalogue of Microorganisms (GCM) 10K type strain sequencing project: providing services to taxonomists for standard genome sequencing and annotation.</title>
        <authorList>
            <consortium name="The Broad Institute Genomics Platform"/>
            <consortium name="The Broad Institute Genome Sequencing Center for Infectious Disease"/>
            <person name="Wu L."/>
            <person name="Ma J."/>
        </authorList>
    </citation>
    <scope>NUCLEOTIDE SEQUENCE [LARGE SCALE GENOMIC DNA]</scope>
    <source>
        <strain evidence="2 3">JCM 16026</strain>
    </source>
</reference>
<evidence type="ECO:0000259" key="1">
    <source>
        <dbReference type="SMART" id="SM00829"/>
    </source>
</evidence>
<dbReference type="InterPro" id="IPR050700">
    <property type="entry name" value="YIM1/Zinc_Alcohol_DH_Fams"/>
</dbReference>
<protein>
    <submittedName>
        <fullName evidence="2">NADP-dependent oxidoreductase</fullName>
    </submittedName>
</protein>
<organism evidence="2 3">
    <name type="scientific">Agrococcus versicolor</name>
    <dbReference type="NCBI Taxonomy" id="501482"/>
    <lineage>
        <taxon>Bacteria</taxon>
        <taxon>Bacillati</taxon>
        <taxon>Actinomycetota</taxon>
        <taxon>Actinomycetes</taxon>
        <taxon>Micrococcales</taxon>
        <taxon>Microbacteriaceae</taxon>
        <taxon>Agrococcus</taxon>
    </lineage>
</organism>
<dbReference type="Proteomes" id="UP001501599">
    <property type="component" value="Unassembled WGS sequence"/>
</dbReference>
<gene>
    <name evidence="2" type="ORF">GCM10009846_17210</name>
</gene>
<sequence>MESGRMRAVLLDEHGQPGPARVGEVDAPMRLSSEVLVDVRAAGVEPVDAAMRAGAGDAVGIQGFPWVGGHDLAGTVAEAAYELHELQPGDAVFGVANPARGWGSFAERVAVSSLCLARKPASLTWEEAAAVPLAALAAWDAVVRVARAHGGQRILVHGGASGAGHFAVQLARYFGARVVATAPEASIDLLRELGADEVVDHDGRGFADSMQKVDVVIDLAGDVVGAWGARSLAALRPGGLHVGVPTGSWPGAAADCAAAGMRSTSLRVEPDGANLGIVGRLIDAGDIRVRVDSIHPLGAAADAFARVESGRARGAVVLRMR</sequence>
<dbReference type="PANTHER" id="PTHR11695:SF648">
    <property type="entry name" value="ZINC-BINDING OXIDOREDUCTASE"/>
    <property type="match status" value="1"/>
</dbReference>
<dbReference type="SMART" id="SM00829">
    <property type="entry name" value="PKS_ER"/>
    <property type="match status" value="1"/>
</dbReference>
<dbReference type="InterPro" id="IPR011032">
    <property type="entry name" value="GroES-like_sf"/>
</dbReference>
<dbReference type="EMBL" id="BAAAQT010000006">
    <property type="protein sequence ID" value="GAA2173802.1"/>
    <property type="molecule type" value="Genomic_DNA"/>
</dbReference>
<accession>A0ABN3AR94</accession>
<comment type="caution">
    <text evidence="2">The sequence shown here is derived from an EMBL/GenBank/DDBJ whole genome shotgun (WGS) entry which is preliminary data.</text>
</comment>
<keyword evidence="3" id="KW-1185">Reference proteome</keyword>
<dbReference type="Gene3D" id="3.90.180.10">
    <property type="entry name" value="Medium-chain alcohol dehydrogenases, catalytic domain"/>
    <property type="match status" value="1"/>
</dbReference>
<dbReference type="CDD" id="cd05289">
    <property type="entry name" value="MDR_like_2"/>
    <property type="match status" value="1"/>
</dbReference>
<dbReference type="SUPFAM" id="SSF51735">
    <property type="entry name" value="NAD(P)-binding Rossmann-fold domains"/>
    <property type="match status" value="1"/>
</dbReference>
<dbReference type="InterPro" id="IPR036291">
    <property type="entry name" value="NAD(P)-bd_dom_sf"/>
</dbReference>
<dbReference type="InterPro" id="IPR013154">
    <property type="entry name" value="ADH-like_N"/>
</dbReference>
<dbReference type="RefSeq" id="WP_344342699.1">
    <property type="nucleotide sequence ID" value="NZ_BAAAQT010000006.1"/>
</dbReference>
<evidence type="ECO:0000313" key="3">
    <source>
        <dbReference type="Proteomes" id="UP001501599"/>
    </source>
</evidence>
<dbReference type="Gene3D" id="3.40.50.720">
    <property type="entry name" value="NAD(P)-binding Rossmann-like Domain"/>
    <property type="match status" value="1"/>
</dbReference>
<dbReference type="Pfam" id="PF08240">
    <property type="entry name" value="ADH_N"/>
    <property type="match status" value="1"/>
</dbReference>
<evidence type="ECO:0000313" key="2">
    <source>
        <dbReference type="EMBL" id="GAA2173802.1"/>
    </source>
</evidence>
<name>A0ABN3AR94_9MICO</name>
<proteinExistence type="predicted"/>
<dbReference type="PANTHER" id="PTHR11695">
    <property type="entry name" value="ALCOHOL DEHYDROGENASE RELATED"/>
    <property type="match status" value="1"/>
</dbReference>
<dbReference type="SUPFAM" id="SSF50129">
    <property type="entry name" value="GroES-like"/>
    <property type="match status" value="1"/>
</dbReference>
<dbReference type="InterPro" id="IPR020843">
    <property type="entry name" value="ER"/>
</dbReference>
<feature type="domain" description="Enoyl reductase (ER)" evidence="1">
    <location>
        <begin position="15"/>
        <end position="318"/>
    </location>
</feature>
<dbReference type="Pfam" id="PF13602">
    <property type="entry name" value="ADH_zinc_N_2"/>
    <property type="match status" value="1"/>
</dbReference>